<dbReference type="AlphaFoldDB" id="A0A6G0XKW9"/>
<evidence type="ECO:0000313" key="2">
    <source>
        <dbReference type="EMBL" id="KAF0741004.1"/>
    </source>
</evidence>
<proteinExistence type="predicted"/>
<dbReference type="EMBL" id="VJMJ01000041">
    <property type="protein sequence ID" value="KAF0741004.1"/>
    <property type="molecule type" value="Genomic_DNA"/>
</dbReference>
<sequence length="69" mass="7385">MTTANADDSGSETRLPSSTDDAITIKGVAATKDSSIKSAAKGARLRCHDHRSETQANQAKNFPYFMAHC</sequence>
<organism evidence="2 3">
    <name type="scientific">Aphanomyces euteiches</name>
    <dbReference type="NCBI Taxonomy" id="100861"/>
    <lineage>
        <taxon>Eukaryota</taxon>
        <taxon>Sar</taxon>
        <taxon>Stramenopiles</taxon>
        <taxon>Oomycota</taxon>
        <taxon>Saprolegniomycetes</taxon>
        <taxon>Saprolegniales</taxon>
        <taxon>Verrucalvaceae</taxon>
        <taxon>Aphanomyces</taxon>
    </lineage>
</organism>
<evidence type="ECO:0000256" key="1">
    <source>
        <dbReference type="SAM" id="MobiDB-lite"/>
    </source>
</evidence>
<name>A0A6G0XKW9_9STRA</name>
<accession>A0A6G0XKW9</accession>
<gene>
    <name evidence="2" type="ORF">Ae201684_003576</name>
</gene>
<feature type="region of interest" description="Disordered" evidence="1">
    <location>
        <begin position="1"/>
        <end position="22"/>
    </location>
</feature>
<feature type="compositionally biased region" description="Polar residues" evidence="1">
    <location>
        <begin position="1"/>
        <end position="21"/>
    </location>
</feature>
<reference evidence="2 3" key="1">
    <citation type="submission" date="2019-07" db="EMBL/GenBank/DDBJ databases">
        <title>Genomics analysis of Aphanomyces spp. identifies a new class of oomycete effector associated with host adaptation.</title>
        <authorList>
            <person name="Gaulin E."/>
        </authorList>
    </citation>
    <scope>NUCLEOTIDE SEQUENCE [LARGE SCALE GENOMIC DNA]</scope>
    <source>
        <strain evidence="2 3">ATCC 201684</strain>
    </source>
</reference>
<evidence type="ECO:0000313" key="3">
    <source>
        <dbReference type="Proteomes" id="UP000481153"/>
    </source>
</evidence>
<comment type="caution">
    <text evidence="2">The sequence shown here is derived from an EMBL/GenBank/DDBJ whole genome shotgun (WGS) entry which is preliminary data.</text>
</comment>
<dbReference type="Proteomes" id="UP000481153">
    <property type="component" value="Unassembled WGS sequence"/>
</dbReference>
<keyword evidence="3" id="KW-1185">Reference proteome</keyword>
<protein>
    <submittedName>
        <fullName evidence="2">Uncharacterized protein</fullName>
    </submittedName>
</protein>